<evidence type="ECO:0000313" key="2">
    <source>
        <dbReference type="Proteomes" id="UP000265180"/>
    </source>
</evidence>
<accession>A0A3P9KWS5</accession>
<protein>
    <submittedName>
        <fullName evidence="1">Uncharacterized protein</fullName>
    </submittedName>
</protein>
<reference key="1">
    <citation type="journal article" date="2007" name="Nature">
        <title>The medaka draft genome and insights into vertebrate genome evolution.</title>
        <authorList>
            <person name="Kasahara M."/>
            <person name="Naruse K."/>
            <person name="Sasaki S."/>
            <person name="Nakatani Y."/>
            <person name="Qu W."/>
            <person name="Ahsan B."/>
            <person name="Yamada T."/>
            <person name="Nagayasu Y."/>
            <person name="Doi K."/>
            <person name="Kasai Y."/>
            <person name="Jindo T."/>
            <person name="Kobayashi D."/>
            <person name="Shimada A."/>
            <person name="Toyoda A."/>
            <person name="Kuroki Y."/>
            <person name="Fujiyama A."/>
            <person name="Sasaki T."/>
            <person name="Shimizu A."/>
            <person name="Asakawa S."/>
            <person name="Shimizu N."/>
            <person name="Hashimoto S."/>
            <person name="Yang J."/>
            <person name="Lee Y."/>
            <person name="Matsushima K."/>
            <person name="Sugano S."/>
            <person name="Sakaizumi M."/>
            <person name="Narita T."/>
            <person name="Ohishi K."/>
            <person name="Haga S."/>
            <person name="Ohta F."/>
            <person name="Nomoto H."/>
            <person name="Nogata K."/>
            <person name="Morishita T."/>
            <person name="Endo T."/>
            <person name="Shin-I T."/>
            <person name="Takeda H."/>
            <person name="Morishita S."/>
            <person name="Kohara Y."/>
        </authorList>
    </citation>
    <scope>NUCLEOTIDE SEQUENCE [LARGE SCALE GENOMIC DNA]</scope>
    <source>
        <strain>Hd-rR</strain>
    </source>
</reference>
<dbReference type="Proteomes" id="UP000265180">
    <property type="component" value="Chromosome 17"/>
</dbReference>
<proteinExistence type="predicted"/>
<dbReference type="InterPro" id="IPR013893">
    <property type="entry name" value="RNase_P_Rpp40"/>
</dbReference>
<reference evidence="1" key="3">
    <citation type="submission" date="2025-08" db="UniProtKB">
        <authorList>
            <consortium name="Ensembl"/>
        </authorList>
    </citation>
    <scope>IDENTIFICATION</scope>
    <source>
        <strain evidence="1">HNI</strain>
    </source>
</reference>
<dbReference type="PANTHER" id="PTHR15396">
    <property type="entry name" value="RIBONUCLEASE P PROTEIN SUBUNIT P40"/>
    <property type="match status" value="1"/>
</dbReference>
<dbReference type="GO" id="GO:0001682">
    <property type="term" value="P:tRNA 5'-leader removal"/>
    <property type="evidence" value="ECO:0007669"/>
    <property type="project" value="InterPro"/>
</dbReference>
<organism evidence="1 2">
    <name type="scientific">Oryzias latipes</name>
    <name type="common">Japanese rice fish</name>
    <name type="synonym">Japanese killifish</name>
    <dbReference type="NCBI Taxonomy" id="8090"/>
    <lineage>
        <taxon>Eukaryota</taxon>
        <taxon>Metazoa</taxon>
        <taxon>Chordata</taxon>
        <taxon>Craniata</taxon>
        <taxon>Vertebrata</taxon>
        <taxon>Euteleostomi</taxon>
        <taxon>Actinopterygii</taxon>
        <taxon>Neopterygii</taxon>
        <taxon>Teleostei</taxon>
        <taxon>Neoteleostei</taxon>
        <taxon>Acanthomorphata</taxon>
        <taxon>Ovalentaria</taxon>
        <taxon>Atherinomorphae</taxon>
        <taxon>Beloniformes</taxon>
        <taxon>Adrianichthyidae</taxon>
        <taxon>Oryziinae</taxon>
        <taxon>Oryzias</taxon>
    </lineage>
</organism>
<dbReference type="Ensembl" id="ENSORLT00020032373.1">
    <property type="protein sequence ID" value="ENSORLP00020012821.1"/>
    <property type="gene ID" value="ENSORLG00020013745.1"/>
</dbReference>
<dbReference type="PANTHER" id="PTHR15396:SF1">
    <property type="entry name" value="RIBONUCLEASE P PROTEIN SUBUNIT P40"/>
    <property type="match status" value="1"/>
</dbReference>
<dbReference type="AlphaFoldDB" id="A0A3P9KWS5"/>
<dbReference type="Pfam" id="PF08584">
    <property type="entry name" value="Ribonuc_P_40"/>
    <property type="match status" value="1"/>
</dbReference>
<dbReference type="GO" id="GO:0030677">
    <property type="term" value="C:ribonuclease P complex"/>
    <property type="evidence" value="ECO:0007669"/>
    <property type="project" value="InterPro"/>
</dbReference>
<name>A0A3P9KWS5_ORYLA</name>
<reference evidence="1" key="4">
    <citation type="submission" date="2025-09" db="UniProtKB">
        <authorList>
            <consortium name="Ensembl"/>
        </authorList>
    </citation>
    <scope>IDENTIFICATION</scope>
    <source>
        <strain evidence="1">HNI</strain>
    </source>
</reference>
<sequence length="414" mass="46211">MFQFASGFLALPPACFKVRTFPEAPCLRSCRNCVRMQDLSRCHRNLLVCERSSFQNEKNRVSAQVEQMHFNYKVSLLLPDCSSAPSHLDETLKSFNSFYLIKKLPIYKLLNENFLRSAVYNGSVYGLSHQTRIDEDNCVSLMPNGILTLSLDKDSFELLGFEGKPSRFNHRRRSRFVVTVNLTDSCMAPGRRNYLRLLEGLKSRLPLQTDFLLSHHPGGGASLHPLLSCCDWSEHQPEVKFHSLTNVSFPVPESCDPHSFLQWLGAVEAGVSGENSSNSFLSSLICPEPKTQTNCALSACVSGMLLPQDIQRLIGQLRSADGTHSKHVGVGLVCDSPVSQESRGAGPVLGGADSSRFRGQPRVLGRERAWISSRRRELLQPADVPRPHLPPSLGCRRTRCLPTVMPLTYQNQEN</sequence>
<evidence type="ECO:0000313" key="1">
    <source>
        <dbReference type="Ensembl" id="ENSORLP00020012821.1"/>
    </source>
</evidence>
<reference evidence="1 2" key="2">
    <citation type="submission" date="2017-04" db="EMBL/GenBank/DDBJ databases">
        <title>CpG methylation of centromeres and impact of large insertions on vertebrate speciation.</title>
        <authorList>
            <person name="Ichikawa K."/>
            <person name="Yoshimura J."/>
            <person name="Morishita S."/>
        </authorList>
    </citation>
    <scope>NUCLEOTIDE SEQUENCE</scope>
    <source>
        <strain evidence="1 2">HNI</strain>
    </source>
</reference>